<dbReference type="PANTHER" id="PTHR48081">
    <property type="entry name" value="AB HYDROLASE SUPERFAMILY PROTEIN C4A8.06C"/>
    <property type="match status" value="1"/>
</dbReference>
<dbReference type="InterPro" id="IPR029058">
    <property type="entry name" value="AB_hydrolase_fold"/>
</dbReference>
<organism evidence="3 4">
    <name type="scientific">OM182 bacterium MED-G28</name>
    <dbReference type="NCBI Taxonomy" id="1986256"/>
    <lineage>
        <taxon>Bacteria</taxon>
        <taxon>Pseudomonadati</taxon>
        <taxon>Pseudomonadota</taxon>
        <taxon>Gammaproteobacteria</taxon>
        <taxon>OMG group</taxon>
        <taxon>OM182 clade</taxon>
    </lineage>
</organism>
<evidence type="ECO:0000313" key="3">
    <source>
        <dbReference type="EMBL" id="PDH32900.1"/>
    </source>
</evidence>
<dbReference type="PANTHER" id="PTHR48081:SF8">
    <property type="entry name" value="ALPHA_BETA HYDROLASE FOLD-3 DOMAIN-CONTAINING PROTEIN-RELATED"/>
    <property type="match status" value="1"/>
</dbReference>
<sequence length="320" mass="35200">MIELRSKDAKSAEVLDAIAQKVADASTRLPQIENGSPETARTFRAERGNPFAPEPCELDIIEDLEIPISSGALTIRVYKPFGWREALQPGFVFYHGGGFVLGDVRQYDTVAQHFAAKSGCIVVSVEYLLAPDNKIKGIHRDGFDAYAWVHENSETLGIDNKRIAVGGDSAGGNLTIGVELTCKKESYPLPAFQVLIYPSVDLPMNFPSVEEFASGYFLTKRGMSWFRSHYLETPEQAFDPELSFLERDLHGLSPALLITAGFDPLRDEGKAFADRLSEQGVPVNHVCYTDMIHGFISFAGGIPAGMELIEQIAEELKLAL</sequence>
<keyword evidence="1" id="KW-0378">Hydrolase</keyword>
<dbReference type="AlphaFoldDB" id="A0A2A5W8V8"/>
<protein>
    <recommendedName>
        <fullName evidence="2">Alpha/beta hydrolase fold-3 domain-containing protein</fullName>
    </recommendedName>
</protein>
<dbReference type="EMBL" id="NTJZ01000012">
    <property type="protein sequence ID" value="PDH32900.1"/>
    <property type="molecule type" value="Genomic_DNA"/>
</dbReference>
<dbReference type="InterPro" id="IPR013094">
    <property type="entry name" value="AB_hydrolase_3"/>
</dbReference>
<accession>A0A2A5W8V8</accession>
<dbReference type="Pfam" id="PF07859">
    <property type="entry name" value="Abhydrolase_3"/>
    <property type="match status" value="1"/>
</dbReference>
<proteinExistence type="predicted"/>
<gene>
    <name evidence="3" type="ORF">CNF02_10500</name>
</gene>
<feature type="domain" description="Alpha/beta hydrolase fold-3" evidence="2">
    <location>
        <begin position="91"/>
        <end position="296"/>
    </location>
</feature>
<dbReference type="GO" id="GO:0016787">
    <property type="term" value="F:hydrolase activity"/>
    <property type="evidence" value="ECO:0007669"/>
    <property type="project" value="UniProtKB-KW"/>
</dbReference>
<reference evidence="3 4" key="1">
    <citation type="submission" date="2017-08" db="EMBL/GenBank/DDBJ databases">
        <title>Fine stratification of microbial communities through a metagenomic profile of the photic zone.</title>
        <authorList>
            <person name="Haro-Moreno J.M."/>
            <person name="Lopez-Perez M."/>
            <person name="De La Torre J."/>
            <person name="Picazo A."/>
            <person name="Camacho A."/>
            <person name="Rodriguez-Valera F."/>
        </authorList>
    </citation>
    <scope>NUCLEOTIDE SEQUENCE [LARGE SCALE GENOMIC DNA]</scope>
    <source>
        <strain evidence="3">MED-G28</strain>
    </source>
</reference>
<dbReference type="Proteomes" id="UP000219329">
    <property type="component" value="Unassembled WGS sequence"/>
</dbReference>
<evidence type="ECO:0000256" key="1">
    <source>
        <dbReference type="ARBA" id="ARBA00022801"/>
    </source>
</evidence>
<dbReference type="SUPFAM" id="SSF53474">
    <property type="entry name" value="alpha/beta-Hydrolases"/>
    <property type="match status" value="1"/>
</dbReference>
<dbReference type="InterPro" id="IPR050300">
    <property type="entry name" value="GDXG_lipolytic_enzyme"/>
</dbReference>
<dbReference type="Gene3D" id="3.40.50.1820">
    <property type="entry name" value="alpha/beta hydrolase"/>
    <property type="match status" value="1"/>
</dbReference>
<name>A0A2A5W8V8_9GAMM</name>
<evidence type="ECO:0000259" key="2">
    <source>
        <dbReference type="Pfam" id="PF07859"/>
    </source>
</evidence>
<comment type="caution">
    <text evidence="3">The sequence shown here is derived from an EMBL/GenBank/DDBJ whole genome shotgun (WGS) entry which is preliminary data.</text>
</comment>
<evidence type="ECO:0000313" key="4">
    <source>
        <dbReference type="Proteomes" id="UP000219329"/>
    </source>
</evidence>